<name>A0ACC2TZX7_9FUNG</name>
<gene>
    <name evidence="1" type="ORF">DSO57_1028616</name>
</gene>
<keyword evidence="2" id="KW-1185">Reference proteome</keyword>
<proteinExistence type="predicted"/>
<protein>
    <submittedName>
        <fullName evidence="1">Uncharacterized protein</fullName>
    </submittedName>
</protein>
<organism evidence="1 2">
    <name type="scientific">Entomophthora muscae</name>
    <dbReference type="NCBI Taxonomy" id="34485"/>
    <lineage>
        <taxon>Eukaryota</taxon>
        <taxon>Fungi</taxon>
        <taxon>Fungi incertae sedis</taxon>
        <taxon>Zoopagomycota</taxon>
        <taxon>Entomophthoromycotina</taxon>
        <taxon>Entomophthoromycetes</taxon>
        <taxon>Entomophthorales</taxon>
        <taxon>Entomophthoraceae</taxon>
        <taxon>Entomophthora</taxon>
    </lineage>
</organism>
<accession>A0ACC2TZX7</accession>
<evidence type="ECO:0000313" key="2">
    <source>
        <dbReference type="Proteomes" id="UP001165960"/>
    </source>
</evidence>
<evidence type="ECO:0000313" key="1">
    <source>
        <dbReference type="EMBL" id="KAJ9080099.1"/>
    </source>
</evidence>
<dbReference type="EMBL" id="QTSX02001603">
    <property type="protein sequence ID" value="KAJ9080099.1"/>
    <property type="molecule type" value="Genomic_DNA"/>
</dbReference>
<dbReference type="Proteomes" id="UP001165960">
    <property type="component" value="Unassembled WGS sequence"/>
</dbReference>
<sequence>MLLWTTSPNLRARISSSVRLMGDNPSILLHLHGELFISGEAVVKSLACDDLDLYADDYTIPSPSLEELLATMSGLTIHYPRKPGPKGGI</sequence>
<comment type="caution">
    <text evidence="1">The sequence shown here is derived from an EMBL/GenBank/DDBJ whole genome shotgun (WGS) entry which is preliminary data.</text>
</comment>
<reference evidence="1" key="1">
    <citation type="submission" date="2022-04" db="EMBL/GenBank/DDBJ databases">
        <title>Genome of the entomopathogenic fungus Entomophthora muscae.</title>
        <authorList>
            <person name="Elya C."/>
            <person name="Lovett B.R."/>
            <person name="Lee E."/>
            <person name="Macias A.M."/>
            <person name="Hajek A.E."/>
            <person name="De Bivort B.L."/>
            <person name="Kasson M.T."/>
            <person name="De Fine Licht H.H."/>
            <person name="Stajich J.E."/>
        </authorList>
    </citation>
    <scope>NUCLEOTIDE SEQUENCE</scope>
    <source>
        <strain evidence="1">Berkeley</strain>
    </source>
</reference>